<dbReference type="EMBL" id="CP034759">
    <property type="protein sequence ID" value="QBG36478.1"/>
    <property type="molecule type" value="Genomic_DNA"/>
</dbReference>
<accession>A0A4P6P638</accession>
<gene>
    <name evidence="2" type="ORF">EMK97_12490</name>
</gene>
<evidence type="ECO:0000259" key="1">
    <source>
        <dbReference type="PROSITE" id="PS51644"/>
    </source>
</evidence>
<reference evidence="2 3" key="1">
    <citation type="submission" date="2018-12" db="EMBL/GenBank/DDBJ databases">
        <title>Complete genome of Litorilituus sediminis.</title>
        <authorList>
            <person name="Liu A."/>
            <person name="Rong J."/>
        </authorList>
    </citation>
    <scope>NUCLEOTIDE SEQUENCE [LARGE SCALE GENOMIC DNA]</scope>
    <source>
        <strain evidence="2 3">JCM 17549</strain>
    </source>
</reference>
<dbReference type="GO" id="GO:0004540">
    <property type="term" value="F:RNA nuclease activity"/>
    <property type="evidence" value="ECO:0007669"/>
    <property type="project" value="InterPro"/>
</dbReference>
<dbReference type="Gene3D" id="3.40.50.1010">
    <property type="entry name" value="5'-nuclease"/>
    <property type="match status" value="1"/>
</dbReference>
<evidence type="ECO:0000313" key="2">
    <source>
        <dbReference type="EMBL" id="QBG36478.1"/>
    </source>
</evidence>
<evidence type="ECO:0000313" key="3">
    <source>
        <dbReference type="Proteomes" id="UP000290244"/>
    </source>
</evidence>
<dbReference type="PANTHER" id="PTHR35811">
    <property type="entry name" value="SLR1870 PROTEIN"/>
    <property type="match status" value="1"/>
</dbReference>
<organism evidence="2 3">
    <name type="scientific">Litorilituus sediminis</name>
    <dbReference type="NCBI Taxonomy" id="718192"/>
    <lineage>
        <taxon>Bacteria</taxon>
        <taxon>Pseudomonadati</taxon>
        <taxon>Pseudomonadota</taxon>
        <taxon>Gammaproteobacteria</taxon>
        <taxon>Alteromonadales</taxon>
        <taxon>Colwelliaceae</taxon>
        <taxon>Litorilituus</taxon>
    </lineage>
</organism>
<dbReference type="PANTHER" id="PTHR35811:SF1">
    <property type="entry name" value="HTH OST-TYPE DOMAIN-CONTAINING PROTEIN"/>
    <property type="match status" value="1"/>
</dbReference>
<dbReference type="KEGG" id="lsd:EMK97_12490"/>
<dbReference type="Gene3D" id="3.30.420.610">
    <property type="entry name" value="LOTUS domain-like"/>
    <property type="match status" value="1"/>
</dbReference>
<name>A0A4P6P638_9GAMM</name>
<keyword evidence="3" id="KW-1185">Reference proteome</keyword>
<dbReference type="InterPro" id="IPR025605">
    <property type="entry name" value="OST-HTH/LOTUS_dom"/>
</dbReference>
<dbReference type="Pfam" id="PF01936">
    <property type="entry name" value="NYN"/>
    <property type="match status" value="1"/>
</dbReference>
<dbReference type="OrthoDB" id="9783963at2"/>
<dbReference type="InterPro" id="IPR041966">
    <property type="entry name" value="LOTUS-like"/>
</dbReference>
<dbReference type="Proteomes" id="UP000290244">
    <property type="component" value="Chromosome"/>
</dbReference>
<dbReference type="CDD" id="cd10146">
    <property type="entry name" value="LabA_like_C"/>
    <property type="match status" value="1"/>
</dbReference>
<protein>
    <submittedName>
        <fullName evidence="2">NYN domain-containing protein</fullName>
    </submittedName>
</protein>
<dbReference type="CDD" id="cd11297">
    <property type="entry name" value="PIN_LabA-like_N_1"/>
    <property type="match status" value="1"/>
</dbReference>
<proteinExistence type="predicted"/>
<dbReference type="RefSeq" id="WP_130602664.1">
    <property type="nucleotide sequence ID" value="NZ_CP034759.1"/>
</dbReference>
<dbReference type="AlphaFoldDB" id="A0A4P6P638"/>
<feature type="domain" description="HTH OST-type" evidence="1">
    <location>
        <begin position="159"/>
        <end position="232"/>
    </location>
</feature>
<dbReference type="PROSITE" id="PS51644">
    <property type="entry name" value="HTH_OST"/>
    <property type="match status" value="1"/>
</dbReference>
<dbReference type="Pfam" id="PF12872">
    <property type="entry name" value="OST-HTH"/>
    <property type="match status" value="1"/>
</dbReference>
<sequence>MKDKEKIALFIDADNAPAAKIDIILSELARYGVVNIRKAYGNWKSPCIKPWEDVLHEYAIQPIQQFDLTKGKNATDIALVIDVMDTLYTKDVDTICLVSSDCDFTPLVTRALADGKFVIGFGERKAPAAFVNSCSKFLYLDDIEAEEKTIQKRKPSIKSDTRLMNMLRQAIEASEEDDGWAQLGPIGKHISNHASFDQRNYGFKKLSDLFAAIDLFEMKQTHGSATWVRDKKKVKQKELSQ</sequence>
<dbReference type="InterPro" id="IPR021139">
    <property type="entry name" value="NYN"/>
</dbReference>